<keyword evidence="2" id="KW-0472">Membrane</keyword>
<dbReference type="AlphaFoldDB" id="D1B9E1"/>
<dbReference type="STRING" id="525903.Taci_0658"/>
<evidence type="ECO:0000313" key="3">
    <source>
        <dbReference type="EMBL" id="ACZ18894.1"/>
    </source>
</evidence>
<evidence type="ECO:0000256" key="2">
    <source>
        <dbReference type="SAM" id="Phobius"/>
    </source>
</evidence>
<dbReference type="eggNOG" id="COG4372">
    <property type="taxonomic scope" value="Bacteria"/>
</dbReference>
<protein>
    <submittedName>
        <fullName evidence="3">Uncharacterized protein with myosin-like protein domain</fullName>
    </submittedName>
</protein>
<dbReference type="Gene3D" id="1.10.287.1490">
    <property type="match status" value="1"/>
</dbReference>
<dbReference type="InterPro" id="IPR021435">
    <property type="entry name" value="DUF3084"/>
</dbReference>
<organism evidence="3 4">
    <name type="scientific">Thermanaerovibrio acidaminovorans (strain ATCC 49978 / DSM 6589 / Su883)</name>
    <name type="common">Selenomonas acidaminovorans</name>
    <dbReference type="NCBI Taxonomy" id="525903"/>
    <lineage>
        <taxon>Bacteria</taxon>
        <taxon>Thermotogati</taxon>
        <taxon>Synergistota</taxon>
        <taxon>Synergistia</taxon>
        <taxon>Synergistales</taxon>
        <taxon>Synergistaceae</taxon>
        <taxon>Thermanaerovibrio</taxon>
    </lineage>
</organism>
<dbReference type="PATRIC" id="fig|525903.6.peg.664"/>
<keyword evidence="2" id="KW-0812">Transmembrane</keyword>
<dbReference type="EMBL" id="CP001818">
    <property type="protein sequence ID" value="ACZ18894.1"/>
    <property type="molecule type" value="Genomic_DNA"/>
</dbReference>
<dbReference type="Pfam" id="PF11283">
    <property type="entry name" value="DUF3084"/>
    <property type="match status" value="1"/>
</dbReference>
<evidence type="ECO:0000313" key="4">
    <source>
        <dbReference type="Proteomes" id="UP000002030"/>
    </source>
</evidence>
<keyword evidence="4" id="KW-1185">Reference proteome</keyword>
<name>D1B9E1_THEAS</name>
<keyword evidence="1" id="KW-0175">Coiled coil</keyword>
<dbReference type="HOGENOM" id="CLU_033222_1_0_0"/>
<dbReference type="EnsemblBacteria" id="ACZ18894">
    <property type="protein sequence ID" value="ACZ18894"/>
    <property type="gene ID" value="Taci_0658"/>
</dbReference>
<keyword evidence="2" id="KW-1133">Transmembrane helix</keyword>
<sequence>MKEIADLNWQLIASLVLISAVVAYVGDVLGMKVGKRRVSLFGLRPRHTSSIITAVTGVTIALSTLVVLSFASSTVRSALLGMKIISRQMQELNVRLEESRRELRDSQGKLLESHEAMRAMEERLKAVEGRLSSASGELNRVRGRYEALSAKTSELEAKRSDLERQLVELTLQRKALEAEVAELKSKRDKLERELSQMRSGRIQVLAGELIYQLPYVGDRDPQEAIKVLLERGRANLAFRFGTRPEEVALVADQGDVSSAVDRLSRARGRKVLRLTASANAVTGQAVPCRIKVYDSVLVVRDREVLAAARFDGALSPVDAESALYAMLREVNQRVVRRGLLTDPLSGAVGGLSAAEFFDAVERMSNASGAFRVLVEAKGDTYTEGPLAVTVRVSDL</sequence>
<reference evidence="3 4" key="1">
    <citation type="journal article" date="2009" name="Stand. Genomic Sci.">
        <title>Complete genome sequence of Thermanaerovibrio acidaminovorans type strain (Su883).</title>
        <authorList>
            <person name="Chovatia M."/>
            <person name="Sikorski J."/>
            <person name="Schroder M."/>
            <person name="Lapidus A."/>
            <person name="Nolan M."/>
            <person name="Tice H."/>
            <person name="Glavina Del Rio T."/>
            <person name="Copeland A."/>
            <person name="Cheng J.F."/>
            <person name="Lucas S."/>
            <person name="Chen F."/>
            <person name="Bruce D."/>
            <person name="Goodwin L."/>
            <person name="Pitluck S."/>
            <person name="Ivanova N."/>
            <person name="Mavromatis K."/>
            <person name="Ovchinnikova G."/>
            <person name="Pati A."/>
            <person name="Chen A."/>
            <person name="Palaniappan K."/>
            <person name="Land M."/>
            <person name="Hauser L."/>
            <person name="Chang Y.J."/>
            <person name="Jeffries C.D."/>
            <person name="Chain P."/>
            <person name="Saunders E."/>
            <person name="Detter J.C."/>
            <person name="Brettin T."/>
            <person name="Rohde M."/>
            <person name="Goker M."/>
            <person name="Spring S."/>
            <person name="Bristow J."/>
            <person name="Markowitz V."/>
            <person name="Hugenholtz P."/>
            <person name="Kyrpides N.C."/>
            <person name="Klenk H.P."/>
            <person name="Eisen J.A."/>
        </authorList>
    </citation>
    <scope>NUCLEOTIDE SEQUENCE [LARGE SCALE GENOMIC DNA]</scope>
    <source>
        <strain evidence="4">ATCC 49978 / DSM 6589 / Su883</strain>
    </source>
</reference>
<dbReference type="OrthoDB" id="9812848at2"/>
<gene>
    <name evidence="3" type="ordered locus">Taci_0658</name>
</gene>
<feature type="coiled-coil region" evidence="1">
    <location>
        <begin position="82"/>
        <end position="200"/>
    </location>
</feature>
<proteinExistence type="predicted"/>
<feature type="transmembrane region" description="Helical" evidence="2">
    <location>
        <begin position="12"/>
        <end position="30"/>
    </location>
</feature>
<accession>D1B9E1</accession>
<dbReference type="SUPFAM" id="SSF57997">
    <property type="entry name" value="Tropomyosin"/>
    <property type="match status" value="1"/>
</dbReference>
<dbReference type="KEGG" id="tai:Taci_0658"/>
<evidence type="ECO:0000256" key="1">
    <source>
        <dbReference type="SAM" id="Coils"/>
    </source>
</evidence>
<dbReference type="Proteomes" id="UP000002030">
    <property type="component" value="Chromosome"/>
</dbReference>
<feature type="transmembrane region" description="Helical" evidence="2">
    <location>
        <begin position="51"/>
        <end position="71"/>
    </location>
</feature>